<reference evidence="3 4" key="1">
    <citation type="journal article" date="2021" name="Sci. Rep.">
        <title>Genome sequencing of the multicellular alga Astrephomene provides insights into convergent evolution of germ-soma differentiation.</title>
        <authorList>
            <person name="Yamashita S."/>
            <person name="Yamamoto K."/>
            <person name="Matsuzaki R."/>
            <person name="Suzuki S."/>
            <person name="Yamaguchi H."/>
            <person name="Hirooka S."/>
            <person name="Minakuchi Y."/>
            <person name="Miyagishima S."/>
            <person name="Kawachi M."/>
            <person name="Toyoda A."/>
            <person name="Nozaki H."/>
        </authorList>
    </citation>
    <scope>NUCLEOTIDE SEQUENCE [LARGE SCALE GENOMIC DNA]</scope>
    <source>
        <strain evidence="3 4">NIES-4017</strain>
    </source>
</reference>
<comment type="caution">
    <text evidence="3">The sequence shown here is derived from an EMBL/GenBank/DDBJ whole genome shotgun (WGS) entry which is preliminary data.</text>
</comment>
<dbReference type="EMBL" id="BMAR01000004">
    <property type="protein sequence ID" value="GFR42768.1"/>
    <property type="molecule type" value="Genomic_DNA"/>
</dbReference>
<sequence>MGAQLAESQKEAFELRQQLDSARAEQKAAVSRLEAAAAAHAELALIAALPQVPPDLRNRLSVLYIAAAGLNRPTSSNASGALSATASINNLPSPAQASPRIMGNDIMGNAGISGGGIPSANSSPAHSAQPSPTIAYQYLALPDCNTMSRSRMAGNGGVGGFTSPVRGAGGVGYSSNSLAYSRTLGRANGNGNGKSNSGDGGASNRGGVRTAFSASGTLENVYGGVNGISGNLGIVSLNIGKQGNGKQGNG</sequence>
<dbReference type="Proteomes" id="UP001054857">
    <property type="component" value="Unassembled WGS sequence"/>
</dbReference>
<evidence type="ECO:0000256" key="2">
    <source>
        <dbReference type="SAM" id="MobiDB-lite"/>
    </source>
</evidence>
<feature type="region of interest" description="Disordered" evidence="2">
    <location>
        <begin position="184"/>
        <end position="205"/>
    </location>
</feature>
<proteinExistence type="predicted"/>
<accession>A0AAD3HJB6</accession>
<evidence type="ECO:0000256" key="1">
    <source>
        <dbReference type="SAM" id="Coils"/>
    </source>
</evidence>
<name>A0AAD3HJB6_9CHLO</name>
<evidence type="ECO:0000313" key="3">
    <source>
        <dbReference type="EMBL" id="GFR42768.1"/>
    </source>
</evidence>
<organism evidence="3 4">
    <name type="scientific">Astrephomene gubernaculifera</name>
    <dbReference type="NCBI Taxonomy" id="47775"/>
    <lineage>
        <taxon>Eukaryota</taxon>
        <taxon>Viridiplantae</taxon>
        <taxon>Chlorophyta</taxon>
        <taxon>core chlorophytes</taxon>
        <taxon>Chlorophyceae</taxon>
        <taxon>CS clade</taxon>
        <taxon>Chlamydomonadales</taxon>
        <taxon>Astrephomenaceae</taxon>
        <taxon>Astrephomene</taxon>
    </lineage>
</organism>
<protein>
    <submittedName>
        <fullName evidence="3">Uncharacterized protein</fullName>
    </submittedName>
</protein>
<feature type="coiled-coil region" evidence="1">
    <location>
        <begin position="5"/>
        <end position="36"/>
    </location>
</feature>
<evidence type="ECO:0000313" key="4">
    <source>
        <dbReference type="Proteomes" id="UP001054857"/>
    </source>
</evidence>
<keyword evidence="1" id="KW-0175">Coiled coil</keyword>
<gene>
    <name evidence="3" type="ORF">Agub_g3727</name>
</gene>
<keyword evidence="4" id="KW-1185">Reference proteome</keyword>
<dbReference type="AlphaFoldDB" id="A0AAD3HJB6"/>
<feature type="non-terminal residue" evidence="3">
    <location>
        <position position="1"/>
    </location>
</feature>
<feature type="compositionally biased region" description="Gly residues" evidence="2">
    <location>
        <begin position="188"/>
        <end position="204"/>
    </location>
</feature>